<dbReference type="Gene3D" id="3.40.390.10">
    <property type="entry name" value="Collagenase (Catalytic Domain)"/>
    <property type="match status" value="1"/>
</dbReference>
<dbReference type="PANTHER" id="PTHR47466">
    <property type="match status" value="1"/>
</dbReference>
<dbReference type="AlphaFoldDB" id="A0A2P8HA85"/>
<dbReference type="OrthoDB" id="6278496at2"/>
<evidence type="ECO:0000313" key="12">
    <source>
        <dbReference type="Proteomes" id="UP000240971"/>
    </source>
</evidence>
<dbReference type="InterPro" id="IPR022409">
    <property type="entry name" value="PKD/Chitinase_dom"/>
</dbReference>
<name>A0A2P8HA85_CHINA</name>
<feature type="chain" id="PRO_5015148639" evidence="9">
    <location>
        <begin position="26"/>
        <end position="1230"/>
    </location>
</feature>
<dbReference type="Pfam" id="PF20009">
    <property type="entry name" value="GEVED"/>
    <property type="match status" value="1"/>
</dbReference>
<feature type="signal peptide" evidence="9">
    <location>
        <begin position="1"/>
        <end position="25"/>
    </location>
</feature>
<dbReference type="Pfam" id="PF05572">
    <property type="entry name" value="Peptidase_M43"/>
    <property type="match status" value="1"/>
</dbReference>
<evidence type="ECO:0000256" key="2">
    <source>
        <dbReference type="ARBA" id="ARBA00022670"/>
    </source>
</evidence>
<keyword evidence="2" id="KW-0645">Protease</keyword>
<dbReference type="NCBIfam" id="TIGR04183">
    <property type="entry name" value="Por_Secre_tail"/>
    <property type="match status" value="1"/>
</dbReference>
<accession>A0A2P8HA85</accession>
<organism evidence="11 12">
    <name type="scientific">Chitinophaga niastensis</name>
    <dbReference type="NCBI Taxonomy" id="536980"/>
    <lineage>
        <taxon>Bacteria</taxon>
        <taxon>Pseudomonadati</taxon>
        <taxon>Bacteroidota</taxon>
        <taxon>Chitinophagia</taxon>
        <taxon>Chitinophagales</taxon>
        <taxon>Chitinophagaceae</taxon>
        <taxon>Chitinophaga</taxon>
    </lineage>
</organism>
<dbReference type="GO" id="GO:0006508">
    <property type="term" value="P:proteolysis"/>
    <property type="evidence" value="ECO:0007669"/>
    <property type="project" value="UniProtKB-KW"/>
</dbReference>
<dbReference type="Gene3D" id="2.60.40.10">
    <property type="entry name" value="Immunoglobulins"/>
    <property type="match status" value="1"/>
</dbReference>
<keyword evidence="4 9" id="KW-0732">Signal</keyword>
<keyword evidence="8" id="KW-1015">Disulfide bond</keyword>
<dbReference type="Pfam" id="PF18911">
    <property type="entry name" value="PKD_4"/>
    <property type="match status" value="1"/>
</dbReference>
<dbReference type="InterPro" id="IPR026444">
    <property type="entry name" value="Secre_tail"/>
</dbReference>
<sequence>MKIYLHKCRTLVALLLCLTVHVSTAQKKIPPLPDHCASSRVMKDLYHQIPSTQNAANKQEAFTRQFISNKQNQRLAATAVPVEYVIPIVFHVNDAVNPEKVTMAQIESAMDILNEDYSATNWDFSAIDPRFKSLAANLHITFKLADIDPDGNPTTGVTYHYNDLDGRSPDGYGSAVKHISYWPGEKYLNVWVVNEVEKKGVFNNSGWAFLPDDWVYNNKLDGIMYNCRYLGAEGVGCSEVGYPGMKRVLTHEIGHFLNLLHTFENGCNAPGDYVDDTPPTTVNSGCDVNAHPCGPVANIENYMDYASCTKMFTLGQSDRMIAALNSNTGRRSNLWSATNLAATIITAPAKRFLFSTVQFVESDKNDGSVGVDMGNGTWGKATVTALDGAKFVNSTGLLVSGVDFTTQNLPAGLAVKIDLQTDSTALLSFTGKALQHGVANNTDSLKITFLNPAIAGGTAGLFNPTTTLSIHFIDPYKIVYKDVDDVVIDQNNNFVYFSMGVGDANYGGWWYQGKLRFETYQKAAVCEDRTVNITPLEANTLIGLNSNFVNGGPFPFEHDIYSPTYNQWDGKTAFIGVRFTIKGKYHYGWMRMTVFPGGNKYIIRDYAYNEAPEADIRAGEVSSVEVSWSGGNYKETLANDGSIGDTTDLFMYSTRFAIGTGNFIKNTHYTVSNLPAGLEVQLVATDRKNARLYFSGKAYDHTTANNTNNVVVTLLPAAFEGISKTFGTASKTLSITYRNPYIIKYVDVPDTTVSPSNPWSFFWLEDAPDIGYGIWIQNGQARFETYNREMVCVNGTKNITLIPANTVIDSSANFVAGGNYPDEHNINAANYTTWNGQNGYAGFRYVNAGETNYGWFHFSVAADGHSYTLLDYAYNTKPGAPITTGQHTIDSSIIPVAAFTADSSTTIKKGKTVGFTDQSTGYVLHRNWTFTGGSPASDTSMHPVVTYLNKGVYLVTLVVTGKSGNDTLTKATYITVTDDSLAHVGDYCTASTALNYNSITNVKFAGIDQPSLWNGYSDFTTDKAVVVPGRSYDLEISTQIDYWNDIAVAAWIDWNGDKVLDEATEKVYVKRGTGPYKQTITVPANAVTGPTLMRIRLGYGYDLISCGQDAYMGEVEDYSINITTDTLAMATARMATTSVIAIVPHLQSVDGLKATNPFTDNISIWYTAKSEGKALIRLFDLQGNIIVQKIKYANKGQQVFRLEGLSGLPAGFYIIDINSSGEHARTKVVK</sequence>
<evidence type="ECO:0000259" key="10">
    <source>
        <dbReference type="PROSITE" id="PS50093"/>
    </source>
</evidence>
<dbReference type="PANTHER" id="PTHR47466:SF1">
    <property type="entry name" value="METALLOPROTEASE MEP1 (AFU_ORTHOLOGUE AFUA_1G07730)-RELATED"/>
    <property type="match status" value="1"/>
</dbReference>
<evidence type="ECO:0000256" key="8">
    <source>
        <dbReference type="ARBA" id="ARBA00023157"/>
    </source>
</evidence>
<comment type="similarity">
    <text evidence="1">Belongs to the peptidase M43B family.</text>
</comment>
<dbReference type="Proteomes" id="UP000240971">
    <property type="component" value="Unassembled WGS sequence"/>
</dbReference>
<dbReference type="SUPFAM" id="SSF49299">
    <property type="entry name" value="PKD domain"/>
    <property type="match status" value="1"/>
</dbReference>
<dbReference type="PROSITE" id="PS50093">
    <property type="entry name" value="PKD"/>
    <property type="match status" value="1"/>
</dbReference>
<reference evidence="11 12" key="1">
    <citation type="submission" date="2018-03" db="EMBL/GenBank/DDBJ databases">
        <title>Genomic Encyclopedia of Archaeal and Bacterial Type Strains, Phase II (KMG-II): from individual species to whole genera.</title>
        <authorList>
            <person name="Goeker M."/>
        </authorList>
    </citation>
    <scope>NUCLEOTIDE SEQUENCE [LARGE SCALE GENOMIC DNA]</scope>
    <source>
        <strain evidence="11 12">DSM 24859</strain>
    </source>
</reference>
<keyword evidence="6" id="KW-0862">Zinc</keyword>
<comment type="caution">
    <text evidence="11">The sequence shown here is derived from an EMBL/GenBank/DDBJ whole genome shotgun (WGS) entry which is preliminary data.</text>
</comment>
<protein>
    <submittedName>
        <fullName evidence="11">Putative secreted protein (Por secretion system target)</fullName>
    </submittedName>
</protein>
<dbReference type="RefSeq" id="WP_106531204.1">
    <property type="nucleotide sequence ID" value="NZ_PYAW01000009.1"/>
</dbReference>
<evidence type="ECO:0000256" key="4">
    <source>
        <dbReference type="ARBA" id="ARBA00022729"/>
    </source>
</evidence>
<evidence type="ECO:0000256" key="1">
    <source>
        <dbReference type="ARBA" id="ARBA00008721"/>
    </source>
</evidence>
<evidence type="ECO:0000256" key="9">
    <source>
        <dbReference type="SAM" id="SignalP"/>
    </source>
</evidence>
<evidence type="ECO:0000256" key="6">
    <source>
        <dbReference type="ARBA" id="ARBA00022833"/>
    </source>
</evidence>
<evidence type="ECO:0000256" key="3">
    <source>
        <dbReference type="ARBA" id="ARBA00022723"/>
    </source>
</evidence>
<dbReference type="InterPro" id="IPR008754">
    <property type="entry name" value="Peptidase_M43"/>
</dbReference>
<dbReference type="GO" id="GO:0008237">
    <property type="term" value="F:metallopeptidase activity"/>
    <property type="evidence" value="ECO:0007669"/>
    <property type="project" value="UniProtKB-KW"/>
</dbReference>
<evidence type="ECO:0000313" key="11">
    <source>
        <dbReference type="EMBL" id="PSL43111.1"/>
    </source>
</evidence>
<dbReference type="InterPro" id="IPR045474">
    <property type="entry name" value="GEVED"/>
</dbReference>
<dbReference type="GO" id="GO:0046872">
    <property type="term" value="F:metal ion binding"/>
    <property type="evidence" value="ECO:0007669"/>
    <property type="project" value="UniProtKB-KW"/>
</dbReference>
<dbReference type="InterPro" id="IPR013783">
    <property type="entry name" value="Ig-like_fold"/>
</dbReference>
<dbReference type="InterPro" id="IPR024079">
    <property type="entry name" value="MetalloPept_cat_dom_sf"/>
</dbReference>
<proteinExistence type="inferred from homology"/>
<evidence type="ECO:0000256" key="7">
    <source>
        <dbReference type="ARBA" id="ARBA00023049"/>
    </source>
</evidence>
<dbReference type="SMART" id="SM00089">
    <property type="entry name" value="PKD"/>
    <property type="match status" value="1"/>
</dbReference>
<dbReference type="CDD" id="cd00146">
    <property type="entry name" value="PKD"/>
    <property type="match status" value="1"/>
</dbReference>
<gene>
    <name evidence="11" type="ORF">CLV51_109105</name>
</gene>
<keyword evidence="12" id="KW-1185">Reference proteome</keyword>
<feature type="domain" description="PKD" evidence="10">
    <location>
        <begin position="896"/>
        <end position="981"/>
    </location>
</feature>
<keyword evidence="3" id="KW-0479">Metal-binding</keyword>
<keyword evidence="7" id="KW-0482">Metalloprotease</keyword>
<dbReference type="InterPro" id="IPR000601">
    <property type="entry name" value="PKD_dom"/>
</dbReference>
<dbReference type="SUPFAM" id="SSF55486">
    <property type="entry name" value="Metalloproteases ('zincins'), catalytic domain"/>
    <property type="match status" value="1"/>
</dbReference>
<keyword evidence="5" id="KW-0378">Hydrolase</keyword>
<evidence type="ECO:0000256" key="5">
    <source>
        <dbReference type="ARBA" id="ARBA00022801"/>
    </source>
</evidence>
<dbReference type="InterPro" id="IPR035986">
    <property type="entry name" value="PKD_dom_sf"/>
</dbReference>
<dbReference type="EMBL" id="PYAW01000009">
    <property type="protein sequence ID" value="PSL43111.1"/>
    <property type="molecule type" value="Genomic_DNA"/>
</dbReference>